<feature type="compositionally biased region" description="Polar residues" evidence="6">
    <location>
        <begin position="735"/>
        <end position="745"/>
    </location>
</feature>
<gene>
    <name evidence="9" type="ORF">OP10G_2622</name>
</gene>
<comment type="subcellular location">
    <subcellularLocation>
        <location evidence="5">Cell outer membrane</location>
    </subcellularLocation>
    <subcellularLocation>
        <location evidence="1">Membrane</location>
    </subcellularLocation>
</comment>
<dbReference type="GO" id="GO:0015627">
    <property type="term" value="C:type II protein secretion system complex"/>
    <property type="evidence" value="ECO:0007669"/>
    <property type="project" value="TreeGrafter"/>
</dbReference>
<dbReference type="STRING" id="661478.OP10G_2622"/>
<dbReference type="GO" id="GO:0009306">
    <property type="term" value="P:protein secretion"/>
    <property type="evidence" value="ECO:0007669"/>
    <property type="project" value="InterPro"/>
</dbReference>
<feature type="region of interest" description="Disordered" evidence="6">
    <location>
        <begin position="721"/>
        <end position="755"/>
    </location>
</feature>
<evidence type="ECO:0000256" key="2">
    <source>
        <dbReference type="ARBA" id="ARBA00022729"/>
    </source>
</evidence>
<feature type="compositionally biased region" description="Low complexity" evidence="6">
    <location>
        <begin position="22"/>
        <end position="37"/>
    </location>
</feature>
<dbReference type="Gene3D" id="3.55.50.30">
    <property type="match status" value="1"/>
</dbReference>
<dbReference type="PRINTS" id="PR01032">
    <property type="entry name" value="PHAGEIV"/>
</dbReference>
<dbReference type="Pfam" id="PF00263">
    <property type="entry name" value="Secretin"/>
    <property type="match status" value="1"/>
</dbReference>
<evidence type="ECO:0000256" key="3">
    <source>
        <dbReference type="ARBA" id="ARBA00023136"/>
    </source>
</evidence>
<evidence type="ECO:0000313" key="9">
    <source>
        <dbReference type="EMBL" id="AIE85990.1"/>
    </source>
</evidence>
<feature type="domain" description="NolW-like" evidence="8">
    <location>
        <begin position="181"/>
        <end position="273"/>
    </location>
</feature>
<dbReference type="PRINTS" id="PR00811">
    <property type="entry name" value="BCTERIALGSPD"/>
</dbReference>
<dbReference type="InterPro" id="IPR001775">
    <property type="entry name" value="GspD/PilQ"/>
</dbReference>
<feature type="compositionally biased region" description="Gly residues" evidence="6">
    <location>
        <begin position="217"/>
        <end position="230"/>
    </location>
</feature>
<accession>A0A068NT96</accession>
<evidence type="ECO:0000256" key="4">
    <source>
        <dbReference type="RuleBase" id="RU004003"/>
    </source>
</evidence>
<keyword evidence="5" id="KW-0813">Transport</keyword>
<dbReference type="Gene3D" id="3.30.1370.120">
    <property type="match status" value="3"/>
</dbReference>
<keyword evidence="2" id="KW-0732">Signal</keyword>
<dbReference type="KEGG" id="fgi:OP10G_2622"/>
<feature type="domain" description="Type II/III secretion system secretin-like" evidence="7">
    <location>
        <begin position="556"/>
        <end position="717"/>
    </location>
</feature>
<dbReference type="eggNOG" id="COG1450">
    <property type="taxonomic scope" value="Bacteria"/>
</dbReference>
<dbReference type="InterPro" id="IPR050810">
    <property type="entry name" value="Bact_Secretion_Sys_Channel"/>
</dbReference>
<feature type="domain" description="NolW-like" evidence="8">
    <location>
        <begin position="278"/>
        <end position="371"/>
    </location>
</feature>
<feature type="region of interest" description="Disordered" evidence="6">
    <location>
        <begin position="217"/>
        <end position="243"/>
    </location>
</feature>
<keyword evidence="10" id="KW-1185">Reference proteome</keyword>
<feature type="domain" description="NolW-like" evidence="8">
    <location>
        <begin position="378"/>
        <end position="480"/>
    </location>
</feature>
<feature type="compositionally biased region" description="Low complexity" evidence="6">
    <location>
        <begin position="50"/>
        <end position="61"/>
    </location>
</feature>
<dbReference type="InterPro" id="IPR005644">
    <property type="entry name" value="NolW-like"/>
</dbReference>
<evidence type="ECO:0000256" key="5">
    <source>
        <dbReference type="RuleBase" id="RU004004"/>
    </source>
</evidence>
<feature type="compositionally biased region" description="Pro residues" evidence="6">
    <location>
        <begin position="746"/>
        <end position="755"/>
    </location>
</feature>
<dbReference type="Pfam" id="PF03958">
    <property type="entry name" value="Secretin_N"/>
    <property type="match status" value="3"/>
</dbReference>
<reference evidence="9 10" key="1">
    <citation type="journal article" date="2014" name="PLoS ONE">
        <title>The first complete genome sequence of the class fimbriimonadia in the phylum armatimonadetes.</title>
        <authorList>
            <person name="Hu Z.Y."/>
            <person name="Wang Y.Z."/>
            <person name="Im W.T."/>
            <person name="Wang S.Y."/>
            <person name="Zhao G.P."/>
            <person name="Zheng H.J."/>
            <person name="Quan Z.X."/>
        </authorList>
    </citation>
    <scope>NUCLEOTIDE SEQUENCE [LARGE SCALE GENOMIC DNA]</scope>
    <source>
        <strain evidence="9">Gsoil 348</strain>
    </source>
</reference>
<dbReference type="PROSITE" id="PS00875">
    <property type="entry name" value="T2SP_D"/>
    <property type="match status" value="1"/>
</dbReference>
<dbReference type="HOGENOM" id="CLU_006756_1_2_0"/>
<evidence type="ECO:0000256" key="6">
    <source>
        <dbReference type="SAM" id="MobiDB-lite"/>
    </source>
</evidence>
<dbReference type="EMBL" id="CP007139">
    <property type="protein sequence ID" value="AIE85990.1"/>
    <property type="molecule type" value="Genomic_DNA"/>
</dbReference>
<evidence type="ECO:0000313" key="10">
    <source>
        <dbReference type="Proteomes" id="UP000027982"/>
    </source>
</evidence>
<evidence type="ECO:0000259" key="8">
    <source>
        <dbReference type="Pfam" id="PF03958"/>
    </source>
</evidence>
<organism evidence="9 10">
    <name type="scientific">Fimbriimonas ginsengisoli Gsoil 348</name>
    <dbReference type="NCBI Taxonomy" id="661478"/>
    <lineage>
        <taxon>Bacteria</taxon>
        <taxon>Bacillati</taxon>
        <taxon>Armatimonadota</taxon>
        <taxon>Fimbriimonadia</taxon>
        <taxon>Fimbriimonadales</taxon>
        <taxon>Fimbriimonadaceae</taxon>
        <taxon>Fimbriimonas</taxon>
    </lineage>
</organism>
<evidence type="ECO:0000256" key="1">
    <source>
        <dbReference type="ARBA" id="ARBA00004370"/>
    </source>
</evidence>
<dbReference type="PANTHER" id="PTHR30332">
    <property type="entry name" value="PROBABLE GENERAL SECRETION PATHWAY PROTEIN D"/>
    <property type="match status" value="1"/>
</dbReference>
<dbReference type="Proteomes" id="UP000027982">
    <property type="component" value="Chromosome"/>
</dbReference>
<dbReference type="InterPro" id="IPR004846">
    <property type="entry name" value="T2SS/T3SS_dom"/>
</dbReference>
<dbReference type="PANTHER" id="PTHR30332:SF24">
    <property type="entry name" value="SECRETIN GSPD-RELATED"/>
    <property type="match status" value="1"/>
</dbReference>
<dbReference type="GO" id="GO:0009279">
    <property type="term" value="C:cell outer membrane"/>
    <property type="evidence" value="ECO:0007669"/>
    <property type="project" value="UniProtKB-SubCell"/>
</dbReference>
<feature type="compositionally biased region" description="Basic and acidic residues" evidence="6">
    <location>
        <begin position="721"/>
        <end position="732"/>
    </location>
</feature>
<dbReference type="AlphaFoldDB" id="A0A068NT96"/>
<keyword evidence="3" id="KW-0472">Membrane</keyword>
<comment type="similarity">
    <text evidence="4">Belongs to the bacterial secretin family.</text>
</comment>
<proteinExistence type="inferred from homology"/>
<protein>
    <submittedName>
        <fullName evidence="9">General secretion pathway protein D</fullName>
    </submittedName>
</protein>
<dbReference type="InterPro" id="IPR004845">
    <property type="entry name" value="T2SS_GspD_CS"/>
</dbReference>
<dbReference type="InterPro" id="IPR038591">
    <property type="entry name" value="NolW-like_sf"/>
</dbReference>
<evidence type="ECO:0000259" key="7">
    <source>
        <dbReference type="Pfam" id="PF00263"/>
    </source>
</evidence>
<sequence>MSTTGGGQGTVATTGTAGGPGTVATTGTAPGQGTVTTIGGDKKGPGSGSAKAAQATKGAAPTTPPKPPKPAWQEFKLNPKTTIFLDFTESSPDMIISILSRTAGITILKDPSFKSPMTVTSAKAVGLDEAFEIFNTMLGMNGYELRKQGNLMIVSKKQQAPPPMMQAPPPPPPPEEKPVIKVYKLNYASAQQISRVVNEVFSQQQLEQIIQGLQNGGGFNGGPQFGGRQGGPQQPKAVRASSEDYSNSVVVTAMPKFQTDVEALIRELDKPSETPLDSQIFKLKYIDVDEAVDAVNSVLTANKPTGKGAGKSSSNDQSSFYGFYGYNPFGSSRSQGGETAVAVKQTNSIIVSATKANLDIVRKLIADMDKEASFIGTTFVVHLENAKAADVATLLNQAFTKRRDQSQDDNPFFFFYSDSFGGNNKKKDVAKDVDEHGEVVNVRDLTGKVNVIADPNTNSVIVVTMPSNMRIIKHVVEQLDHIAEQVMIETVIVEANLDKTTKLGVEYKFLQNKVLNWNASATGGQNFGGVQGTVAAPAQGFSYTLNGNDYNIFLNALQTDTRFKVLSTPRIFTSNNVKASIDVSQQVPYITSQQAANVGGLITQYDFKSVGVILTVTPRITAAGEVSMEVTQSADDLQGFTTFNAPIINHRQASTTASVKDGETIVLGGIIRATTNLTENKVPILGDIPLLGNLFRSTNRSRGQTELLVLLTPRIVRNPDEARRLREEETKRLSKGSQDAIQKQLNPPPPDKWSP</sequence>
<feature type="region of interest" description="Disordered" evidence="6">
    <location>
        <begin position="1"/>
        <end position="73"/>
    </location>
</feature>
<name>A0A068NT96_FIMGI</name>